<dbReference type="Pfam" id="PF06011">
    <property type="entry name" value="TRP"/>
    <property type="match status" value="1"/>
</dbReference>
<keyword evidence="1" id="KW-1133">Transmembrane helix</keyword>
<feature type="transmembrane region" description="Helical" evidence="1">
    <location>
        <begin position="12"/>
        <end position="30"/>
    </location>
</feature>
<feature type="non-terminal residue" evidence="3">
    <location>
        <position position="125"/>
    </location>
</feature>
<dbReference type="PANTHER" id="PTHR31145:SF6">
    <property type="entry name" value="INTEGRAL MEMBRANE PROTEIN (AFU_ORTHOLOGUE AFUA_7G01610)"/>
    <property type="match status" value="1"/>
</dbReference>
<protein>
    <recommendedName>
        <fullName evidence="2">TRP C-terminal domain-containing protein</fullName>
    </recommendedName>
</protein>
<evidence type="ECO:0000313" key="4">
    <source>
        <dbReference type="Proteomes" id="UP000242180"/>
    </source>
</evidence>
<proteinExistence type="predicted"/>
<accession>A0A1X2HLP0</accession>
<keyword evidence="4" id="KW-1185">Reference proteome</keyword>
<evidence type="ECO:0000313" key="3">
    <source>
        <dbReference type="EMBL" id="ORZ00279.1"/>
    </source>
</evidence>
<dbReference type="PANTHER" id="PTHR31145">
    <property type="entry name" value="INTEGRAL MEMBRANE PROTEIN (AFU_ORTHOLOGUE AFUA_7G01610)"/>
    <property type="match status" value="1"/>
</dbReference>
<dbReference type="STRING" id="13706.A0A1X2HLP0"/>
<keyword evidence="1" id="KW-0812">Transmembrane</keyword>
<feature type="domain" description="TRP C-terminal" evidence="2">
    <location>
        <begin position="2"/>
        <end position="100"/>
    </location>
</feature>
<dbReference type="GO" id="GO:0016020">
    <property type="term" value="C:membrane"/>
    <property type="evidence" value="ECO:0007669"/>
    <property type="project" value="TreeGrafter"/>
</dbReference>
<feature type="transmembrane region" description="Helical" evidence="1">
    <location>
        <begin position="72"/>
        <end position="91"/>
    </location>
</feature>
<dbReference type="GO" id="GO:0055085">
    <property type="term" value="P:transmembrane transport"/>
    <property type="evidence" value="ECO:0007669"/>
    <property type="project" value="TreeGrafter"/>
</dbReference>
<keyword evidence="1" id="KW-0472">Membrane</keyword>
<name>A0A1X2HLP0_SYNRA</name>
<gene>
    <name evidence="3" type="ORF">BCR43DRAFT_413922</name>
</gene>
<reference evidence="3 4" key="1">
    <citation type="submission" date="2016-07" db="EMBL/GenBank/DDBJ databases">
        <title>Pervasive Adenine N6-methylation of Active Genes in Fungi.</title>
        <authorList>
            <consortium name="DOE Joint Genome Institute"/>
            <person name="Mondo S.J."/>
            <person name="Dannebaum R.O."/>
            <person name="Kuo R.C."/>
            <person name="Labutti K."/>
            <person name="Haridas S."/>
            <person name="Kuo A."/>
            <person name="Salamov A."/>
            <person name="Ahrendt S.R."/>
            <person name="Lipzen A."/>
            <person name="Sullivan W."/>
            <person name="Andreopoulos W.B."/>
            <person name="Clum A."/>
            <person name="Lindquist E."/>
            <person name="Daum C."/>
            <person name="Ramamoorthy G.K."/>
            <person name="Gryganskyi A."/>
            <person name="Culley D."/>
            <person name="Magnuson J.K."/>
            <person name="James T.Y."/>
            <person name="O'Malley M.A."/>
            <person name="Stajich J.E."/>
            <person name="Spatafora J.W."/>
            <person name="Visel A."/>
            <person name="Grigoriev I.V."/>
        </authorList>
    </citation>
    <scope>NUCLEOTIDE SEQUENCE [LARGE SCALE GENOMIC DNA]</scope>
    <source>
        <strain evidence="3 4">NRRL 2496</strain>
    </source>
</reference>
<dbReference type="OrthoDB" id="2115177at2759"/>
<feature type="transmembrane region" description="Helical" evidence="1">
    <location>
        <begin position="42"/>
        <end position="66"/>
    </location>
</feature>
<dbReference type="EMBL" id="MCGN01000002">
    <property type="protein sequence ID" value="ORZ00279.1"/>
    <property type="molecule type" value="Genomic_DNA"/>
</dbReference>
<evidence type="ECO:0000259" key="2">
    <source>
        <dbReference type="Pfam" id="PF06011"/>
    </source>
</evidence>
<organism evidence="3 4">
    <name type="scientific">Syncephalastrum racemosum</name>
    <name type="common">Filamentous fungus</name>
    <dbReference type="NCBI Taxonomy" id="13706"/>
    <lineage>
        <taxon>Eukaryota</taxon>
        <taxon>Fungi</taxon>
        <taxon>Fungi incertae sedis</taxon>
        <taxon>Mucoromycota</taxon>
        <taxon>Mucoromycotina</taxon>
        <taxon>Mucoromycetes</taxon>
        <taxon>Mucorales</taxon>
        <taxon>Syncephalastraceae</taxon>
        <taxon>Syncephalastrum</taxon>
    </lineage>
</organism>
<sequence length="125" mass="13915">MVAGFQTNGTVQLAVILVAEIGYLALQIIRWPHASYRVNVQYTALSVARVIITCLNLSYLSSFAVLNRNKQIVAYAQVALHCAVFLTLFAFPIRNLAVMLTGVGDNELYESGQPPARMTLWRRTK</sequence>
<comment type="caution">
    <text evidence="3">The sequence shown here is derived from an EMBL/GenBank/DDBJ whole genome shotgun (WGS) entry which is preliminary data.</text>
</comment>
<dbReference type="InterPro" id="IPR010308">
    <property type="entry name" value="TRP_C"/>
</dbReference>
<evidence type="ECO:0000256" key="1">
    <source>
        <dbReference type="SAM" id="Phobius"/>
    </source>
</evidence>
<dbReference type="InterPro" id="IPR040241">
    <property type="entry name" value="TRP_Flc/Pkd2-like"/>
</dbReference>
<dbReference type="InParanoid" id="A0A1X2HLP0"/>
<dbReference type="AlphaFoldDB" id="A0A1X2HLP0"/>
<dbReference type="OMA" id="IRWPHAS"/>
<dbReference type="Proteomes" id="UP000242180">
    <property type="component" value="Unassembled WGS sequence"/>
</dbReference>